<evidence type="ECO:0000313" key="4">
    <source>
        <dbReference type="Proteomes" id="UP000586042"/>
    </source>
</evidence>
<dbReference type="PANTHER" id="PTHR43943">
    <property type="entry name" value="DEHYDROGENASE/REDUCTASE (SDR FAMILY) MEMBER 4"/>
    <property type="match status" value="1"/>
</dbReference>
<keyword evidence="2" id="KW-0560">Oxidoreductase</keyword>
<dbReference type="Proteomes" id="UP000586042">
    <property type="component" value="Unassembled WGS sequence"/>
</dbReference>
<comment type="similarity">
    <text evidence="1">Belongs to the short-chain dehydrogenases/reductases (SDR) family.</text>
</comment>
<dbReference type="GO" id="GO:0016491">
    <property type="term" value="F:oxidoreductase activity"/>
    <property type="evidence" value="ECO:0007669"/>
    <property type="project" value="UniProtKB-KW"/>
</dbReference>
<dbReference type="PANTHER" id="PTHR43943:SF17">
    <property type="entry name" value="3-PHENYLPROPIONATE-DIHYDRODIOL_CINNAMIC ACID-DIHYDRODIOL DEHYDROGENASE"/>
    <property type="match status" value="1"/>
</dbReference>
<evidence type="ECO:0000256" key="1">
    <source>
        <dbReference type="ARBA" id="ARBA00006484"/>
    </source>
</evidence>
<reference evidence="3 4" key="1">
    <citation type="submission" date="2020-06" db="EMBL/GenBank/DDBJ databases">
        <title>Nonomuraea sp. SMC257, a novel actinomycete isolated from soil.</title>
        <authorList>
            <person name="Chanama M."/>
        </authorList>
    </citation>
    <scope>NUCLEOTIDE SEQUENCE [LARGE SCALE GENOMIC DNA]</scope>
    <source>
        <strain evidence="3 4">SMC257</strain>
    </source>
</reference>
<dbReference type="InterPro" id="IPR036291">
    <property type="entry name" value="NAD(P)-bd_dom_sf"/>
</dbReference>
<proteinExistence type="inferred from homology"/>
<comment type="caution">
    <text evidence="3">The sequence shown here is derived from an EMBL/GenBank/DDBJ whole genome shotgun (WGS) entry which is preliminary data.</text>
</comment>
<gene>
    <name evidence="3" type="ORF">HTZ77_03855</name>
</gene>
<dbReference type="AlphaFoldDB" id="A0A7Y6M1X3"/>
<accession>A0A7Y6M1X3</accession>
<protein>
    <submittedName>
        <fullName evidence="3">SDR family NAD(P)-dependent oxidoreductase</fullName>
    </submittedName>
</protein>
<dbReference type="RefSeq" id="WP_175588042.1">
    <property type="nucleotide sequence ID" value="NZ_JABWGN010000002.1"/>
</dbReference>
<dbReference type="Gene3D" id="3.40.50.720">
    <property type="entry name" value="NAD(P)-binding Rossmann-like Domain"/>
    <property type="match status" value="1"/>
</dbReference>
<dbReference type="InterPro" id="IPR002347">
    <property type="entry name" value="SDR_fam"/>
</dbReference>
<name>A0A7Y6M1X3_9ACTN</name>
<organism evidence="3 4">
    <name type="scientific">Nonomuraea montanisoli</name>
    <dbReference type="NCBI Taxonomy" id="2741721"/>
    <lineage>
        <taxon>Bacteria</taxon>
        <taxon>Bacillati</taxon>
        <taxon>Actinomycetota</taxon>
        <taxon>Actinomycetes</taxon>
        <taxon>Streptosporangiales</taxon>
        <taxon>Streptosporangiaceae</taxon>
        <taxon>Nonomuraea</taxon>
    </lineage>
</organism>
<dbReference type="Pfam" id="PF00106">
    <property type="entry name" value="adh_short"/>
    <property type="match status" value="1"/>
</dbReference>
<sequence>MELGLADKVAVVTGGSSGIGLAVARGLAAEGAHLVLAARGADRLDREARASCPRPTT</sequence>
<keyword evidence="4" id="KW-1185">Reference proteome</keyword>
<evidence type="ECO:0000313" key="3">
    <source>
        <dbReference type="EMBL" id="NUW30559.1"/>
    </source>
</evidence>
<dbReference type="EMBL" id="JABWGN010000002">
    <property type="protein sequence ID" value="NUW30559.1"/>
    <property type="molecule type" value="Genomic_DNA"/>
</dbReference>
<dbReference type="SUPFAM" id="SSF51735">
    <property type="entry name" value="NAD(P)-binding Rossmann-fold domains"/>
    <property type="match status" value="1"/>
</dbReference>
<evidence type="ECO:0000256" key="2">
    <source>
        <dbReference type="ARBA" id="ARBA00023002"/>
    </source>
</evidence>